<evidence type="ECO:0000256" key="2">
    <source>
        <dbReference type="ARBA" id="ARBA00022705"/>
    </source>
</evidence>
<proteinExistence type="predicted"/>
<dbReference type="InterPro" id="IPR027421">
    <property type="entry name" value="DNA_pol_lamdba_lyase_dom_sf"/>
</dbReference>
<feature type="domain" description="Helix-hairpin-helix DNA-binding motif class 1" evidence="4">
    <location>
        <begin position="143"/>
        <end position="162"/>
    </location>
</feature>
<dbReference type="Gene3D" id="1.10.150.20">
    <property type="entry name" value="5' to 3' exonuclease, C-terminal subdomain"/>
    <property type="match status" value="1"/>
</dbReference>
<dbReference type="InterPro" id="IPR003583">
    <property type="entry name" value="Hlx-hairpin-Hlx_DNA-bd_motif"/>
</dbReference>
<dbReference type="SUPFAM" id="SSF47781">
    <property type="entry name" value="RuvA domain 2-like"/>
    <property type="match status" value="1"/>
</dbReference>
<dbReference type="KEGG" id="lpav:PLANPX_2595"/>
<feature type="domain" description="Helix-hairpin-helix DNA-binding motif class 1" evidence="4">
    <location>
        <begin position="108"/>
        <end position="127"/>
    </location>
</feature>
<dbReference type="SUPFAM" id="SSF47802">
    <property type="entry name" value="DNA polymerase beta, N-terminal domain-like"/>
    <property type="match status" value="1"/>
</dbReference>
<organism evidence="5 6">
    <name type="scientific">Lacipirellula parvula</name>
    <dbReference type="NCBI Taxonomy" id="2650471"/>
    <lineage>
        <taxon>Bacteria</taxon>
        <taxon>Pseudomonadati</taxon>
        <taxon>Planctomycetota</taxon>
        <taxon>Planctomycetia</taxon>
        <taxon>Pirellulales</taxon>
        <taxon>Lacipirellulaceae</taxon>
        <taxon>Lacipirellula</taxon>
    </lineage>
</organism>
<dbReference type="AlphaFoldDB" id="A0A5K7XFG6"/>
<dbReference type="Proteomes" id="UP000326837">
    <property type="component" value="Chromosome"/>
</dbReference>
<dbReference type="Pfam" id="PF14520">
    <property type="entry name" value="HHH_5"/>
    <property type="match status" value="1"/>
</dbReference>
<dbReference type="EMBL" id="AP021861">
    <property type="protein sequence ID" value="BBO32983.1"/>
    <property type="molecule type" value="Genomic_DNA"/>
</dbReference>
<dbReference type="PANTHER" id="PTHR11276:SF28">
    <property type="entry name" value="DNA POLYMERASE LAMBDA"/>
    <property type="match status" value="1"/>
</dbReference>
<reference evidence="6" key="1">
    <citation type="submission" date="2019-10" db="EMBL/GenBank/DDBJ databases">
        <title>Lacipirellula parvula gen. nov., sp. nov., representing a lineage of planctomycetes widespread in freshwater anoxic habitats, and description of the family Lacipirellulaceae.</title>
        <authorList>
            <person name="Dedysh S.N."/>
            <person name="Kulichevskaya I.S."/>
            <person name="Beletsky A.V."/>
            <person name="Rakitin A.L."/>
            <person name="Mardanov A.V."/>
            <person name="Ivanova A.A."/>
            <person name="Saltykova V.X."/>
            <person name="Rijpstra W.I.C."/>
            <person name="Sinninghe Damste J.S."/>
            <person name="Ravin N.V."/>
        </authorList>
    </citation>
    <scope>NUCLEOTIDE SEQUENCE [LARGE SCALE GENOMIC DNA]</scope>
    <source>
        <strain evidence="6">PX69</strain>
    </source>
</reference>
<dbReference type="Pfam" id="PF14716">
    <property type="entry name" value="HHH_8"/>
    <property type="match status" value="1"/>
</dbReference>
<dbReference type="PANTHER" id="PTHR11276">
    <property type="entry name" value="DNA POLYMERASE TYPE-X FAMILY MEMBER"/>
    <property type="match status" value="1"/>
</dbReference>
<dbReference type="InterPro" id="IPR010996">
    <property type="entry name" value="HHH_MUS81"/>
</dbReference>
<feature type="domain" description="Helix-hairpin-helix DNA-binding motif class 1" evidence="4">
    <location>
        <begin position="69"/>
        <end position="88"/>
    </location>
</feature>
<name>A0A5K7XFG6_9BACT</name>
<evidence type="ECO:0000259" key="4">
    <source>
        <dbReference type="SMART" id="SM00278"/>
    </source>
</evidence>
<evidence type="ECO:0000256" key="3">
    <source>
        <dbReference type="SAM" id="MobiDB-lite"/>
    </source>
</evidence>
<dbReference type="Gene3D" id="1.10.150.110">
    <property type="entry name" value="DNA polymerase beta, N-terminal domain-like"/>
    <property type="match status" value="1"/>
</dbReference>
<evidence type="ECO:0000313" key="6">
    <source>
        <dbReference type="Proteomes" id="UP000326837"/>
    </source>
</evidence>
<dbReference type="SMART" id="SM00278">
    <property type="entry name" value="HhH1"/>
    <property type="match status" value="3"/>
</dbReference>
<gene>
    <name evidence="5" type="ORF">PLANPX_2595</name>
</gene>
<keyword evidence="1" id="KW-0237">DNA synthesis</keyword>
<dbReference type="GO" id="GO:0006281">
    <property type="term" value="P:DNA repair"/>
    <property type="evidence" value="ECO:0007669"/>
    <property type="project" value="InterPro"/>
</dbReference>
<dbReference type="InterPro" id="IPR022312">
    <property type="entry name" value="DNA_pol_X"/>
</dbReference>
<dbReference type="InterPro" id="IPR010994">
    <property type="entry name" value="RuvA_2-like"/>
</dbReference>
<evidence type="ECO:0000313" key="5">
    <source>
        <dbReference type="EMBL" id="BBO32983.1"/>
    </source>
</evidence>
<accession>A0A5K7XFG6</accession>
<dbReference type="GO" id="GO:0003677">
    <property type="term" value="F:DNA binding"/>
    <property type="evidence" value="ECO:0007669"/>
    <property type="project" value="InterPro"/>
</dbReference>
<feature type="compositionally biased region" description="Low complexity" evidence="3">
    <location>
        <begin position="187"/>
        <end position="196"/>
    </location>
</feature>
<evidence type="ECO:0000256" key="1">
    <source>
        <dbReference type="ARBA" id="ARBA00022634"/>
    </source>
</evidence>
<dbReference type="RefSeq" id="WP_152098855.1">
    <property type="nucleotide sequence ID" value="NZ_AP021861.1"/>
</dbReference>
<feature type="region of interest" description="Disordered" evidence="3">
    <location>
        <begin position="166"/>
        <end position="206"/>
    </location>
</feature>
<sequence length="206" mass="22480">MIRTNQSRRSANVPVVTNEEIAQTLVEISDLLERQGANPYRIRAYRQGAETIAMCPTPLQMILARGGIRGLMELRGIGDSLAAAVQKIIHAKRLPLLERLRGGGAPERLFSTVADIGPKLATRIHEQLGIRTLTQLEAAAWDGRLARVPGMGEKRIRAVRESIAGRFRRSANPTPPPVPLPTNSQVAAAADPTKPAEAPRHQGMLW</sequence>
<dbReference type="GO" id="GO:0003887">
    <property type="term" value="F:DNA-directed DNA polymerase activity"/>
    <property type="evidence" value="ECO:0007669"/>
    <property type="project" value="InterPro"/>
</dbReference>
<keyword evidence="2" id="KW-0235">DNA replication</keyword>
<protein>
    <recommendedName>
        <fullName evidence="4">Helix-hairpin-helix DNA-binding motif class 1 domain-containing protein</fullName>
    </recommendedName>
</protein>
<keyword evidence="6" id="KW-1185">Reference proteome</keyword>